<evidence type="ECO:0000313" key="3">
    <source>
        <dbReference type="EMBL" id="CAB4709692.1"/>
    </source>
</evidence>
<dbReference type="AlphaFoldDB" id="A0A6J7SXU2"/>
<reference evidence="7" key="1">
    <citation type="submission" date="2020-05" db="EMBL/GenBank/DDBJ databases">
        <authorList>
            <person name="Chiriac C."/>
            <person name="Salcher M."/>
            <person name="Ghai R."/>
            <person name="Kavagutti S V."/>
        </authorList>
    </citation>
    <scope>NUCLEOTIDE SEQUENCE</scope>
</reference>
<dbReference type="SUPFAM" id="SSF52304">
    <property type="entry name" value="Type II 3-dehydroquinate dehydratase"/>
    <property type="match status" value="1"/>
</dbReference>
<dbReference type="NCBIfam" id="TIGR01088">
    <property type="entry name" value="aroQ"/>
    <property type="match status" value="1"/>
</dbReference>
<dbReference type="GO" id="GO:0003855">
    <property type="term" value="F:3-dehydroquinate dehydratase activity"/>
    <property type="evidence" value="ECO:0007669"/>
    <property type="project" value="UniProtKB-EC"/>
</dbReference>
<dbReference type="InterPro" id="IPR018509">
    <property type="entry name" value="DHquinase_II_CS"/>
</dbReference>
<dbReference type="PIRSF" id="PIRSF001399">
    <property type="entry name" value="DHquinase_II"/>
    <property type="match status" value="1"/>
</dbReference>
<dbReference type="EMBL" id="CAEZXW010000077">
    <property type="protein sequence ID" value="CAB4709692.1"/>
    <property type="molecule type" value="Genomic_DNA"/>
</dbReference>
<dbReference type="EMBL" id="CAFBQA010000015">
    <property type="protein sequence ID" value="CAB5036557.1"/>
    <property type="molecule type" value="Genomic_DNA"/>
</dbReference>
<dbReference type="PANTHER" id="PTHR21272:SF3">
    <property type="entry name" value="CATABOLIC 3-DEHYDROQUINASE"/>
    <property type="match status" value="1"/>
</dbReference>
<evidence type="ECO:0000313" key="5">
    <source>
        <dbReference type="EMBL" id="CAB4889528.1"/>
    </source>
</evidence>
<evidence type="ECO:0000256" key="1">
    <source>
        <dbReference type="ARBA" id="ARBA00012060"/>
    </source>
</evidence>
<protein>
    <recommendedName>
        <fullName evidence="1">3-dehydroquinate dehydratase</fullName>
        <ecNumber evidence="1">4.2.1.10</ecNumber>
    </recommendedName>
</protein>
<evidence type="ECO:0000313" key="4">
    <source>
        <dbReference type="EMBL" id="CAB4784020.1"/>
    </source>
</evidence>
<dbReference type="Gene3D" id="3.40.50.9100">
    <property type="entry name" value="Dehydroquinase, class II"/>
    <property type="match status" value="1"/>
</dbReference>
<organism evidence="7">
    <name type="scientific">freshwater metagenome</name>
    <dbReference type="NCBI Taxonomy" id="449393"/>
    <lineage>
        <taxon>unclassified sequences</taxon>
        <taxon>metagenomes</taxon>
        <taxon>ecological metagenomes</taxon>
    </lineage>
</organism>
<dbReference type="InterPro" id="IPR001874">
    <property type="entry name" value="DHquinase_II"/>
</dbReference>
<name>A0A6J7SXU2_9ZZZZ</name>
<dbReference type="PANTHER" id="PTHR21272">
    <property type="entry name" value="CATABOLIC 3-DEHYDROQUINASE"/>
    <property type="match status" value="1"/>
</dbReference>
<dbReference type="InterPro" id="IPR036441">
    <property type="entry name" value="DHquinase_II_sf"/>
</dbReference>
<dbReference type="EMBL" id="CAEZZQ010000111">
    <property type="protein sequence ID" value="CAB4784020.1"/>
    <property type="molecule type" value="Genomic_DNA"/>
</dbReference>
<dbReference type="EMBL" id="CAFBQF010000008">
    <property type="protein sequence ID" value="CAB5045450.1"/>
    <property type="molecule type" value="Genomic_DNA"/>
</dbReference>
<sequence length="144" mass="15712">MKVLIINGPNLGRLGTREPEVYGSTTYAELTQICEVSGAELGLAVEVRQSDDEAEIIKWLHECADAQLPVIFNPAAFTHYSIAIRDAAAMLTAPLIEVHISNPHTREEFRHVSVISAVAHGVIAGFGMNSYRLALKAMSDLLVR</sequence>
<dbReference type="Pfam" id="PF01220">
    <property type="entry name" value="DHquinase_II"/>
    <property type="match status" value="1"/>
</dbReference>
<dbReference type="NCBIfam" id="NF003805">
    <property type="entry name" value="PRK05395.1-2"/>
    <property type="match status" value="1"/>
</dbReference>
<accession>A0A6J7SXU2</accession>
<gene>
    <name evidence="3" type="ORF">UFOPK2593_01100</name>
    <name evidence="4" type="ORF">UFOPK2894_01387</name>
    <name evidence="5" type="ORF">UFOPK3492_00223</name>
    <name evidence="6" type="ORF">UFOPK4234_00463</name>
    <name evidence="7" type="ORF">UFOPK4295_00258</name>
</gene>
<evidence type="ECO:0000313" key="6">
    <source>
        <dbReference type="EMBL" id="CAB5036557.1"/>
    </source>
</evidence>
<evidence type="ECO:0000256" key="2">
    <source>
        <dbReference type="ARBA" id="ARBA00023239"/>
    </source>
</evidence>
<keyword evidence="2" id="KW-0456">Lyase</keyword>
<dbReference type="CDD" id="cd00466">
    <property type="entry name" value="DHQase_II"/>
    <property type="match status" value="1"/>
</dbReference>
<dbReference type="EC" id="4.2.1.10" evidence="1"/>
<dbReference type="HAMAP" id="MF_00169">
    <property type="entry name" value="AroQ"/>
    <property type="match status" value="1"/>
</dbReference>
<dbReference type="NCBIfam" id="NF003806">
    <property type="entry name" value="PRK05395.1-3"/>
    <property type="match status" value="1"/>
</dbReference>
<dbReference type="EMBL" id="CAFBMD010000008">
    <property type="protein sequence ID" value="CAB4889528.1"/>
    <property type="molecule type" value="Genomic_DNA"/>
</dbReference>
<proteinExistence type="inferred from homology"/>
<dbReference type="GO" id="GO:0019631">
    <property type="term" value="P:quinate catabolic process"/>
    <property type="evidence" value="ECO:0007669"/>
    <property type="project" value="TreeGrafter"/>
</dbReference>
<dbReference type="PROSITE" id="PS01029">
    <property type="entry name" value="DEHYDROQUINASE_II"/>
    <property type="match status" value="1"/>
</dbReference>
<dbReference type="NCBIfam" id="NF003807">
    <property type="entry name" value="PRK05395.1-4"/>
    <property type="match status" value="1"/>
</dbReference>
<evidence type="ECO:0000313" key="7">
    <source>
        <dbReference type="EMBL" id="CAB5045450.1"/>
    </source>
</evidence>